<protein>
    <recommendedName>
        <fullName evidence="3">FHA domain-containing protein</fullName>
    </recommendedName>
</protein>
<dbReference type="PROSITE" id="PS50006">
    <property type="entry name" value="FHA_DOMAIN"/>
    <property type="match status" value="1"/>
</dbReference>
<feature type="compositionally biased region" description="Polar residues" evidence="1">
    <location>
        <begin position="71"/>
        <end position="89"/>
    </location>
</feature>
<dbReference type="Proteomes" id="UP000504637">
    <property type="component" value="Unplaced"/>
</dbReference>
<keyword evidence="2" id="KW-0812">Transmembrane</keyword>
<keyword evidence="4" id="KW-1185">Reference proteome</keyword>
<reference evidence="5" key="1">
    <citation type="submission" date="2020-01" db="EMBL/GenBank/DDBJ databases">
        <authorList>
            <consortium name="DOE Joint Genome Institute"/>
            <person name="Haridas S."/>
            <person name="Albert R."/>
            <person name="Binder M."/>
            <person name="Bloem J."/>
            <person name="Labutti K."/>
            <person name="Salamov A."/>
            <person name="Andreopoulos B."/>
            <person name="Baker S.E."/>
            <person name="Barry K."/>
            <person name="Bills G."/>
            <person name="Bluhm B.H."/>
            <person name="Cannon C."/>
            <person name="Castanera R."/>
            <person name="Culley D.E."/>
            <person name="Daum C."/>
            <person name="Ezra D."/>
            <person name="Gonzalez J.B."/>
            <person name="Henrissat B."/>
            <person name="Kuo A."/>
            <person name="Liang C."/>
            <person name="Lipzen A."/>
            <person name="Lutzoni F."/>
            <person name="Magnuson J."/>
            <person name="Mondo S."/>
            <person name="Nolan M."/>
            <person name="Ohm R."/>
            <person name="Pangilinan J."/>
            <person name="Park H.-J."/>
            <person name="Ramirez L."/>
            <person name="Alfaro M."/>
            <person name="Sun H."/>
            <person name="Tritt A."/>
            <person name="Yoshinaga Y."/>
            <person name="Zwiers L.-H."/>
            <person name="Turgeon B.G."/>
            <person name="Goodwin S.B."/>
            <person name="Spatafora J.W."/>
            <person name="Crous P.W."/>
            <person name="Grigoriev I.V."/>
        </authorList>
    </citation>
    <scope>NUCLEOTIDE SEQUENCE</scope>
    <source>
        <strain evidence="5">CBS 342.82</strain>
    </source>
</reference>
<dbReference type="PANTHER" id="PTHR15715">
    <property type="entry name" value="CENTROSOMAL PROTEIN OF 170 KDA"/>
    <property type="match status" value="1"/>
</dbReference>
<feature type="region of interest" description="Disordered" evidence="1">
    <location>
        <begin position="579"/>
        <end position="629"/>
    </location>
</feature>
<feature type="transmembrane region" description="Helical" evidence="2">
    <location>
        <begin position="719"/>
        <end position="743"/>
    </location>
</feature>
<feature type="compositionally biased region" description="Low complexity" evidence="1">
    <location>
        <begin position="583"/>
        <end position="600"/>
    </location>
</feature>
<gene>
    <name evidence="5" type="ORF">K489DRAFT_390810</name>
</gene>
<evidence type="ECO:0000259" key="3">
    <source>
        <dbReference type="PROSITE" id="PS50006"/>
    </source>
</evidence>
<dbReference type="Pfam" id="PF00498">
    <property type="entry name" value="FHA"/>
    <property type="match status" value="1"/>
</dbReference>
<evidence type="ECO:0000313" key="4">
    <source>
        <dbReference type="Proteomes" id="UP000504637"/>
    </source>
</evidence>
<evidence type="ECO:0000313" key="5">
    <source>
        <dbReference type="RefSeq" id="XP_033456104.1"/>
    </source>
</evidence>
<feature type="compositionally biased region" description="Pro residues" evidence="1">
    <location>
        <begin position="393"/>
        <end position="403"/>
    </location>
</feature>
<dbReference type="InterPro" id="IPR008984">
    <property type="entry name" value="SMAD_FHA_dom_sf"/>
</dbReference>
<dbReference type="AlphaFoldDB" id="A0A6J3LTW0"/>
<organism evidence="5">
    <name type="scientific">Dissoconium aciculare CBS 342.82</name>
    <dbReference type="NCBI Taxonomy" id="1314786"/>
    <lineage>
        <taxon>Eukaryota</taxon>
        <taxon>Fungi</taxon>
        <taxon>Dikarya</taxon>
        <taxon>Ascomycota</taxon>
        <taxon>Pezizomycotina</taxon>
        <taxon>Dothideomycetes</taxon>
        <taxon>Dothideomycetidae</taxon>
        <taxon>Mycosphaerellales</taxon>
        <taxon>Dissoconiaceae</taxon>
        <taxon>Dissoconium</taxon>
    </lineage>
</organism>
<feature type="compositionally biased region" description="Basic and acidic residues" evidence="1">
    <location>
        <begin position="467"/>
        <end position="498"/>
    </location>
</feature>
<dbReference type="PANTHER" id="PTHR15715:SF37">
    <property type="entry name" value="LD47843P"/>
    <property type="match status" value="1"/>
</dbReference>
<name>A0A6J3LTW0_9PEZI</name>
<reference evidence="5" key="3">
    <citation type="submission" date="2025-08" db="UniProtKB">
        <authorList>
            <consortium name="RefSeq"/>
        </authorList>
    </citation>
    <scope>IDENTIFICATION</scope>
    <source>
        <strain evidence="5">CBS 342.82</strain>
    </source>
</reference>
<evidence type="ECO:0000256" key="2">
    <source>
        <dbReference type="SAM" id="Phobius"/>
    </source>
</evidence>
<accession>A0A6J3LTW0</accession>
<feature type="region of interest" description="Disordered" evidence="1">
    <location>
        <begin position="363"/>
        <end position="405"/>
    </location>
</feature>
<proteinExistence type="predicted"/>
<evidence type="ECO:0000256" key="1">
    <source>
        <dbReference type="SAM" id="MobiDB-lite"/>
    </source>
</evidence>
<dbReference type="SMART" id="SM00240">
    <property type="entry name" value="FHA"/>
    <property type="match status" value="1"/>
</dbReference>
<feature type="compositionally biased region" description="Polar residues" evidence="1">
    <location>
        <begin position="499"/>
        <end position="520"/>
    </location>
</feature>
<feature type="compositionally biased region" description="Low complexity" evidence="1">
    <location>
        <begin position="15"/>
        <end position="34"/>
    </location>
</feature>
<feature type="compositionally biased region" description="Low complexity" evidence="1">
    <location>
        <begin position="608"/>
        <end position="618"/>
    </location>
</feature>
<dbReference type="InterPro" id="IPR051176">
    <property type="entry name" value="Cent_Immune-Sig_Mod"/>
</dbReference>
<dbReference type="InterPro" id="IPR000253">
    <property type="entry name" value="FHA_dom"/>
</dbReference>
<keyword evidence="2" id="KW-1133">Transmembrane helix</keyword>
<sequence length="751" mass="80516">MFAPGPRKTAQRQNSSSSIASAASSTSTIIAPPSQTNGSAVAASGDANNWATRKKPTRGLWPPSKAEPATGLSTARPQTMSSLTSGPTASSAISALHAPLLPSQQMTNGTAMQNNSVLRDRQNFNGAVILQLLPMNSTFEPKRITIPCHPDVVRIGRQTNQKTVPTPHNGYFDSKVLSRSHAEVYADHNGRIYIRDVKSSNGTFVNGMRLSQENKESEPRELREHDVLELGIDIVSEDQKTVVHHKVAAKVEHAGIYQPGSDSVNFGDLDSGAGALPLGGPQMLKRAGSQGSINNGRMNGAAGPPAGMVVMQQSQLPKWLSPITTEHIARKITTEQKMIEQQSADLRRARELIEKILGGKVDPSAKAVKGGSEKSKSSPSKGRLDVRSHFSEPPVPPPQAPLPEKPDVARALADPVIQPLLRRADTAKTSPINGSMIRNDHSSDIIRLCEELKLAKGELTTQSKRMKNLESELAQERTARESAEERAERLERADRRDSPTNSSHPENQNETASSASSTSYDEAVALRGELERVQATVDEMKSQMEAYRRRAEGAEHDRDEARQSLAELIEQKRQENAELAHLSTGSRPSSSSSNSEHAGSIHLNGRASSSSSSSPSSSQGKSRALSLESSTTYSDETAATSLFSSTSSHPATASALLSRAGIDHSGQPITAEQARLLAKFLAQEFLLQHPDDEKDAAAALALLTASTASARPEGSPSALVYYGVPFGSFAAVVLFGCVAMGWVNGWAKVER</sequence>
<feature type="domain" description="FHA" evidence="3">
    <location>
        <begin position="153"/>
        <end position="210"/>
    </location>
</feature>
<dbReference type="Gene3D" id="2.60.200.20">
    <property type="match status" value="1"/>
</dbReference>
<dbReference type="RefSeq" id="XP_033456104.1">
    <property type="nucleotide sequence ID" value="XM_033606634.1"/>
</dbReference>
<feature type="compositionally biased region" description="Basic and acidic residues" evidence="1">
    <location>
        <begin position="371"/>
        <end position="390"/>
    </location>
</feature>
<dbReference type="SUPFAM" id="SSF49879">
    <property type="entry name" value="SMAD/FHA domain"/>
    <property type="match status" value="1"/>
</dbReference>
<feature type="region of interest" description="Disordered" evidence="1">
    <location>
        <begin position="465"/>
        <end position="521"/>
    </location>
</feature>
<dbReference type="GO" id="GO:0005737">
    <property type="term" value="C:cytoplasm"/>
    <property type="evidence" value="ECO:0007669"/>
    <property type="project" value="TreeGrafter"/>
</dbReference>
<dbReference type="OrthoDB" id="687730at2759"/>
<reference evidence="5" key="2">
    <citation type="submission" date="2020-04" db="EMBL/GenBank/DDBJ databases">
        <authorList>
            <consortium name="NCBI Genome Project"/>
        </authorList>
    </citation>
    <scope>NUCLEOTIDE SEQUENCE</scope>
    <source>
        <strain evidence="5">CBS 342.82</strain>
    </source>
</reference>
<dbReference type="GeneID" id="54364434"/>
<keyword evidence="2" id="KW-0472">Membrane</keyword>
<feature type="region of interest" description="Disordered" evidence="1">
    <location>
        <begin position="1"/>
        <end position="89"/>
    </location>
</feature>